<dbReference type="OrthoDB" id="1667873at2759"/>
<protein>
    <recommendedName>
        <fullName evidence="1">UspA domain-containing protein</fullName>
    </recommendedName>
</protein>
<sequence length="144" mass="16354">MGKKEGFFLNRLRAHVRVQPPTTTSHHSCSQEPPNASAETKGRRIIVVVDSCSESKNALLWTLSHCAQPQDSILLLHFLKTKPSPSEEETYDKHTTSKAYQKVSTLRNICELKRPEVKTEMVVVQGEEKGPTIVKRQENVERPY</sequence>
<evidence type="ECO:0000313" key="3">
    <source>
        <dbReference type="Proteomes" id="UP000886595"/>
    </source>
</evidence>
<evidence type="ECO:0000259" key="1">
    <source>
        <dbReference type="Pfam" id="PF00582"/>
    </source>
</evidence>
<dbReference type="AlphaFoldDB" id="A0A8X7PN38"/>
<reference evidence="2 3" key="1">
    <citation type="submission" date="2020-02" db="EMBL/GenBank/DDBJ databases">
        <authorList>
            <person name="Ma Q."/>
            <person name="Huang Y."/>
            <person name="Song X."/>
            <person name="Pei D."/>
        </authorList>
    </citation>
    <scope>NUCLEOTIDE SEQUENCE [LARGE SCALE GENOMIC DNA]</scope>
    <source>
        <strain evidence="2">Sxm20200214</strain>
        <tissue evidence="2">Leaf</tissue>
    </source>
</reference>
<comment type="caution">
    <text evidence="2">The sequence shown here is derived from an EMBL/GenBank/DDBJ whole genome shotgun (WGS) entry which is preliminary data.</text>
</comment>
<dbReference type="InterPro" id="IPR006016">
    <property type="entry name" value="UspA"/>
</dbReference>
<dbReference type="Gene3D" id="3.40.50.620">
    <property type="entry name" value="HUPs"/>
    <property type="match status" value="1"/>
</dbReference>
<accession>A0A8X7PN38</accession>
<dbReference type="EMBL" id="JAAMPC010000016">
    <property type="protein sequence ID" value="KAG2253698.1"/>
    <property type="molecule type" value="Genomic_DNA"/>
</dbReference>
<dbReference type="Proteomes" id="UP000886595">
    <property type="component" value="Unassembled WGS sequence"/>
</dbReference>
<name>A0A8X7PN38_BRACI</name>
<dbReference type="InterPro" id="IPR014729">
    <property type="entry name" value="Rossmann-like_a/b/a_fold"/>
</dbReference>
<proteinExistence type="predicted"/>
<keyword evidence="3" id="KW-1185">Reference proteome</keyword>
<dbReference type="SUPFAM" id="SSF52402">
    <property type="entry name" value="Adenine nucleotide alpha hydrolases-like"/>
    <property type="match status" value="1"/>
</dbReference>
<evidence type="ECO:0000313" key="2">
    <source>
        <dbReference type="EMBL" id="KAG2253698.1"/>
    </source>
</evidence>
<organism evidence="2 3">
    <name type="scientific">Brassica carinata</name>
    <name type="common">Ethiopian mustard</name>
    <name type="synonym">Abyssinian cabbage</name>
    <dbReference type="NCBI Taxonomy" id="52824"/>
    <lineage>
        <taxon>Eukaryota</taxon>
        <taxon>Viridiplantae</taxon>
        <taxon>Streptophyta</taxon>
        <taxon>Embryophyta</taxon>
        <taxon>Tracheophyta</taxon>
        <taxon>Spermatophyta</taxon>
        <taxon>Magnoliopsida</taxon>
        <taxon>eudicotyledons</taxon>
        <taxon>Gunneridae</taxon>
        <taxon>Pentapetalae</taxon>
        <taxon>rosids</taxon>
        <taxon>malvids</taxon>
        <taxon>Brassicales</taxon>
        <taxon>Brassicaceae</taxon>
        <taxon>Brassiceae</taxon>
        <taxon>Brassica</taxon>
    </lineage>
</organism>
<gene>
    <name evidence="2" type="ORF">Bca52824_083834</name>
</gene>
<dbReference type="PANTHER" id="PTHR47000:SF1">
    <property type="entry name" value="ADENINE NUCLEOTIDE ALPHA HYDROLASES-LIKE SUPERFAMILY PROTEIN"/>
    <property type="match status" value="1"/>
</dbReference>
<dbReference type="PANTHER" id="PTHR47000">
    <property type="entry name" value="ADENINE NUCLEOTIDE ALPHA HYDROLASES-LIKE SUPERFAMILY PROTEIN"/>
    <property type="match status" value="1"/>
</dbReference>
<feature type="domain" description="UspA" evidence="1">
    <location>
        <begin position="43"/>
        <end position="138"/>
    </location>
</feature>
<dbReference type="Pfam" id="PF00582">
    <property type="entry name" value="Usp"/>
    <property type="match status" value="1"/>
</dbReference>